<reference evidence="12" key="1">
    <citation type="journal article" date="2019" name="Int. J. Syst. Evol. Microbiol.">
        <title>The Global Catalogue of Microorganisms (GCM) 10K type strain sequencing project: providing services to taxonomists for standard genome sequencing and annotation.</title>
        <authorList>
            <consortium name="The Broad Institute Genomics Platform"/>
            <consortium name="The Broad Institute Genome Sequencing Center for Infectious Disease"/>
            <person name="Wu L."/>
            <person name="Ma J."/>
        </authorList>
    </citation>
    <scope>NUCLEOTIDE SEQUENCE [LARGE SCALE GENOMIC DNA]</scope>
    <source>
        <strain evidence="12">CGMCC 1.16275</strain>
    </source>
</reference>
<gene>
    <name evidence="8" type="primary">nuoD</name>
    <name evidence="11" type="ORF">ACFQPS_02970</name>
</gene>
<dbReference type="HAMAP" id="MF_01358">
    <property type="entry name" value="NDH1_NuoD"/>
    <property type="match status" value="1"/>
</dbReference>
<evidence type="ECO:0000256" key="7">
    <source>
        <dbReference type="ARBA" id="ARBA00023075"/>
    </source>
</evidence>
<dbReference type="NCBIfam" id="TIGR01962">
    <property type="entry name" value="NuoD"/>
    <property type="match status" value="1"/>
</dbReference>
<dbReference type="EC" id="7.1.1.-" evidence="8"/>
<keyword evidence="8" id="KW-0472">Membrane</keyword>
<evidence type="ECO:0000256" key="9">
    <source>
        <dbReference type="RuleBase" id="RU003685"/>
    </source>
</evidence>
<comment type="function">
    <text evidence="1 8">NDH-1 shuttles electrons from NADH, via FMN and iron-sulfur (Fe-S) centers, to quinones in the respiratory chain. The immediate electron acceptor for the enzyme in this species is believed to be ubiquinone. Couples the redox reaction to proton translocation (for every two electrons transferred, four hydrogen ions are translocated across the cytoplasmic membrane), and thus conserves the redox energy in a proton gradient.</text>
</comment>
<dbReference type="EMBL" id="JBHTCM010000004">
    <property type="protein sequence ID" value="MFC7332113.1"/>
    <property type="molecule type" value="Genomic_DNA"/>
</dbReference>
<comment type="similarity">
    <text evidence="2 8 9">Belongs to the complex I 49 kDa subunit family.</text>
</comment>
<evidence type="ECO:0000313" key="12">
    <source>
        <dbReference type="Proteomes" id="UP001596456"/>
    </source>
</evidence>
<evidence type="ECO:0000256" key="4">
    <source>
        <dbReference type="ARBA" id="ARBA00022719"/>
    </source>
</evidence>
<evidence type="ECO:0000256" key="2">
    <source>
        <dbReference type="ARBA" id="ARBA00005769"/>
    </source>
</evidence>
<evidence type="ECO:0000256" key="3">
    <source>
        <dbReference type="ARBA" id="ARBA00022448"/>
    </source>
</evidence>
<keyword evidence="6 8" id="KW-0520">NAD</keyword>
<keyword evidence="7 8" id="KW-0830">Ubiquinone</keyword>
<dbReference type="InterPro" id="IPR001135">
    <property type="entry name" value="NADH_Q_OxRdtase_suD"/>
</dbReference>
<protein>
    <recommendedName>
        <fullName evidence="8">NADH-quinone oxidoreductase subunit D</fullName>
        <ecNumber evidence="8">7.1.1.-</ecNumber>
    </recommendedName>
    <alternativeName>
        <fullName evidence="8">NADH dehydrogenase I subunit D</fullName>
    </alternativeName>
    <alternativeName>
        <fullName evidence="8">NDH-1 subunit D</fullName>
    </alternativeName>
</protein>
<evidence type="ECO:0000256" key="5">
    <source>
        <dbReference type="ARBA" id="ARBA00022967"/>
    </source>
</evidence>
<keyword evidence="5 8" id="KW-1278">Translocase</keyword>
<dbReference type="RefSeq" id="WP_377356317.1">
    <property type="nucleotide sequence ID" value="NZ_JBHTCM010000004.1"/>
</dbReference>
<dbReference type="InterPro" id="IPR014029">
    <property type="entry name" value="NADH_UbQ_OxRdtase_49kDa_CS"/>
</dbReference>
<dbReference type="PANTHER" id="PTHR11993:SF10">
    <property type="entry name" value="NADH DEHYDROGENASE [UBIQUINONE] IRON-SULFUR PROTEIN 2, MITOCHONDRIAL"/>
    <property type="match status" value="1"/>
</dbReference>
<keyword evidence="3 8" id="KW-0813">Transport</keyword>
<comment type="catalytic activity">
    <reaction evidence="8">
        <text>a quinone + NADH + 5 H(+)(in) = a quinol + NAD(+) + 4 H(+)(out)</text>
        <dbReference type="Rhea" id="RHEA:57888"/>
        <dbReference type="ChEBI" id="CHEBI:15378"/>
        <dbReference type="ChEBI" id="CHEBI:24646"/>
        <dbReference type="ChEBI" id="CHEBI:57540"/>
        <dbReference type="ChEBI" id="CHEBI:57945"/>
        <dbReference type="ChEBI" id="CHEBI:132124"/>
    </reaction>
</comment>
<evidence type="ECO:0000256" key="6">
    <source>
        <dbReference type="ARBA" id="ARBA00023027"/>
    </source>
</evidence>
<comment type="subcellular location">
    <subcellularLocation>
        <location evidence="8">Cell membrane</location>
        <topology evidence="8">Peripheral membrane protein</topology>
        <orientation evidence="8">Cytoplasmic side</orientation>
    </subcellularLocation>
</comment>
<dbReference type="PROSITE" id="PS00535">
    <property type="entry name" value="COMPLEX1_49K"/>
    <property type="match status" value="1"/>
</dbReference>
<keyword evidence="4 8" id="KW-0874">Quinone</keyword>
<name>A0ABW2KSA1_9PROT</name>
<dbReference type="Proteomes" id="UP001596456">
    <property type="component" value="Unassembled WGS sequence"/>
</dbReference>
<dbReference type="SUPFAM" id="SSF56762">
    <property type="entry name" value="HydB/Nqo4-like"/>
    <property type="match status" value="1"/>
</dbReference>
<proteinExistence type="inferred from homology"/>
<evidence type="ECO:0000313" key="11">
    <source>
        <dbReference type="EMBL" id="MFC7332113.1"/>
    </source>
</evidence>
<evidence type="ECO:0000256" key="8">
    <source>
        <dbReference type="HAMAP-Rule" id="MF_01358"/>
    </source>
</evidence>
<keyword evidence="12" id="KW-1185">Reference proteome</keyword>
<evidence type="ECO:0000259" key="10">
    <source>
        <dbReference type="Pfam" id="PF00346"/>
    </source>
</evidence>
<dbReference type="NCBIfam" id="NF004739">
    <property type="entry name" value="PRK06075.1"/>
    <property type="match status" value="1"/>
</dbReference>
<dbReference type="Gene3D" id="1.10.645.10">
    <property type="entry name" value="Cytochrome-c3 Hydrogenase, chain B"/>
    <property type="match status" value="1"/>
</dbReference>
<dbReference type="PANTHER" id="PTHR11993">
    <property type="entry name" value="NADH-UBIQUINONE OXIDOREDUCTASE 49 KDA SUBUNIT"/>
    <property type="match status" value="1"/>
</dbReference>
<keyword evidence="8" id="KW-1003">Cell membrane</keyword>
<dbReference type="InterPro" id="IPR029014">
    <property type="entry name" value="NiFe-Hase_large"/>
</dbReference>
<comment type="caution">
    <text evidence="11">The sequence shown here is derived from an EMBL/GenBank/DDBJ whole genome shotgun (WGS) entry which is preliminary data.</text>
</comment>
<comment type="subunit">
    <text evidence="8">NDH-1 is composed of 14 different subunits. Subunits NuoB, C, D, E, F, and G constitute the peripheral sector of the complex.</text>
</comment>
<dbReference type="Pfam" id="PF00346">
    <property type="entry name" value="Complex1_49kDa"/>
    <property type="match status" value="1"/>
</dbReference>
<evidence type="ECO:0000256" key="1">
    <source>
        <dbReference type="ARBA" id="ARBA00002378"/>
    </source>
</evidence>
<organism evidence="11 12">
    <name type="scientific">Rhodocista pekingensis</name>
    <dbReference type="NCBI Taxonomy" id="201185"/>
    <lineage>
        <taxon>Bacteria</taxon>
        <taxon>Pseudomonadati</taxon>
        <taxon>Pseudomonadota</taxon>
        <taxon>Alphaproteobacteria</taxon>
        <taxon>Rhodospirillales</taxon>
        <taxon>Azospirillaceae</taxon>
        <taxon>Rhodocista</taxon>
    </lineage>
</organism>
<dbReference type="InterPro" id="IPR022885">
    <property type="entry name" value="NDH1_su_D/H"/>
</dbReference>
<feature type="domain" description="NADH-quinone oxidoreductase subunit D" evidence="10">
    <location>
        <begin position="126"/>
        <end position="398"/>
    </location>
</feature>
<sequence>MGNNVAETQIKPFTMNFGPQHPAAHGVLRLVLEMDGEVVERADPHVGLLHRGTEKLIEYKTYIQALPYFDRLDYVSPMSQEHAFALATEKLLGITVPVRGQYIRVLFSEITRILNHLLNITTFGLDVGAITPSLWGFEEREKLMEFYERVSGARLHANYFRPGGVNLDMPAGLADDIWEYTERFPKFVADLNNLLTENRIFKQRTVDIGVVNRADALAWGFSGPMLRGSGVPWDLRKAQPYDRYEEFDFDIPVGSTGDCYARYLVRMEEMRQSNRIIRQALEKLAKTPGPVKVNDRKIAPPPRGEMKRSMESLIHHFKLYTEGYHVPAGETYTVVESPKGEFGVYLVSDGTNRPYRCKIRPTGFSHLQAMDFMSKGHMLADTVAIIGSMDIVFGEIDR</sequence>
<accession>A0ABW2KSA1</accession>